<evidence type="ECO:0000313" key="2">
    <source>
        <dbReference type="Proteomes" id="UP001054837"/>
    </source>
</evidence>
<protein>
    <submittedName>
        <fullName evidence="1">Uncharacterized protein</fullName>
    </submittedName>
</protein>
<proteinExistence type="predicted"/>
<dbReference type="Proteomes" id="UP001054837">
    <property type="component" value="Unassembled WGS sequence"/>
</dbReference>
<dbReference type="EMBL" id="BPLQ01015685">
    <property type="protein sequence ID" value="GIY89726.1"/>
    <property type="molecule type" value="Genomic_DNA"/>
</dbReference>
<sequence>MLGVRYDLSFQGLGMELEGLGDELDWDLAEKFQHTKMGFGLEKTDYDLAEENQDWKIGFGLEKAEFSYIS</sequence>
<comment type="caution">
    <text evidence="1">The sequence shown here is derived from an EMBL/GenBank/DDBJ whole genome shotgun (WGS) entry which is preliminary data.</text>
</comment>
<keyword evidence="2" id="KW-1185">Reference proteome</keyword>
<accession>A0AAV4X4D2</accession>
<dbReference type="AlphaFoldDB" id="A0AAV4X4D2"/>
<organism evidence="1 2">
    <name type="scientific">Caerostris darwini</name>
    <dbReference type="NCBI Taxonomy" id="1538125"/>
    <lineage>
        <taxon>Eukaryota</taxon>
        <taxon>Metazoa</taxon>
        <taxon>Ecdysozoa</taxon>
        <taxon>Arthropoda</taxon>
        <taxon>Chelicerata</taxon>
        <taxon>Arachnida</taxon>
        <taxon>Araneae</taxon>
        <taxon>Araneomorphae</taxon>
        <taxon>Entelegynae</taxon>
        <taxon>Araneoidea</taxon>
        <taxon>Araneidae</taxon>
        <taxon>Caerostris</taxon>
    </lineage>
</organism>
<gene>
    <name evidence="1" type="ORF">CDAR_546021</name>
</gene>
<name>A0AAV4X4D2_9ARAC</name>
<reference evidence="1 2" key="1">
    <citation type="submission" date="2021-06" db="EMBL/GenBank/DDBJ databases">
        <title>Caerostris darwini draft genome.</title>
        <authorList>
            <person name="Kono N."/>
            <person name="Arakawa K."/>
        </authorList>
    </citation>
    <scope>NUCLEOTIDE SEQUENCE [LARGE SCALE GENOMIC DNA]</scope>
</reference>
<evidence type="ECO:0000313" key="1">
    <source>
        <dbReference type="EMBL" id="GIY89726.1"/>
    </source>
</evidence>